<dbReference type="KEGG" id="sphk:SKP52_22200"/>
<name>A0A0A7PMP3_9SPHN</name>
<evidence type="ECO:0000313" key="4">
    <source>
        <dbReference type="Proteomes" id="UP000030907"/>
    </source>
</evidence>
<feature type="domain" description="Glycosyl transferase family 1" evidence="2">
    <location>
        <begin position="193"/>
        <end position="343"/>
    </location>
</feature>
<gene>
    <name evidence="3" type="ORF">SKP52_22200</name>
</gene>
<dbReference type="EMBL" id="CP009122">
    <property type="protein sequence ID" value="AJA11290.1"/>
    <property type="molecule type" value="Genomic_DNA"/>
</dbReference>
<keyword evidence="1 3" id="KW-0808">Transferase</keyword>
<dbReference type="STRING" id="1515612.SKP52_22200"/>
<dbReference type="Pfam" id="PF00534">
    <property type="entry name" value="Glycos_transf_1"/>
    <property type="match status" value="1"/>
</dbReference>
<dbReference type="Proteomes" id="UP000030907">
    <property type="component" value="Chromosome"/>
</dbReference>
<dbReference type="AlphaFoldDB" id="A0A0A7PMP3"/>
<dbReference type="CDD" id="cd03809">
    <property type="entry name" value="GT4_MtfB-like"/>
    <property type="match status" value="1"/>
</dbReference>
<dbReference type="GO" id="GO:0009103">
    <property type="term" value="P:lipopolysaccharide biosynthetic process"/>
    <property type="evidence" value="ECO:0007669"/>
    <property type="project" value="TreeGrafter"/>
</dbReference>
<sequence>MPSKPRKVVINGKFLSGVPTGVHRVAEELIRHAKTIVDQDPEIGRRIELSLWVPRNGEAKAKHMDMPYRVVGPFSGNLWEQITLPLRARGRTIVSLCNVGPMLTRDAITMFHDAQVHLAPDSYSRPFRLWYRLHQPISGRRHRRILTVSHFSREQLERVGVAGLDKTAVVHNGVDHVLSTVPDDAALQRLGLGDEPFVVALANTQPHKNIGLLLKAFSRSELEGTKLVLFGSARAGDFVAAGHVVPANVVFAGRVSDAELRSLYGHALCIAFPSLTEGFGLPPLEAMTTGCPAIVAPLGALPEICADAVVYAAADDPGAWAAAIVRLNQDGDFRTEMRAAGERQAASFTWKRAASRLVEELLAL</sequence>
<dbReference type="InterPro" id="IPR001296">
    <property type="entry name" value="Glyco_trans_1"/>
</dbReference>
<proteinExistence type="predicted"/>
<evidence type="ECO:0000256" key="1">
    <source>
        <dbReference type="ARBA" id="ARBA00022679"/>
    </source>
</evidence>
<protein>
    <submittedName>
        <fullName evidence="3">Putative glycosyl transferase group 1</fullName>
    </submittedName>
</protein>
<dbReference type="Gene3D" id="3.40.50.2000">
    <property type="entry name" value="Glycogen Phosphorylase B"/>
    <property type="match status" value="2"/>
</dbReference>
<dbReference type="PANTHER" id="PTHR46401:SF2">
    <property type="entry name" value="GLYCOSYLTRANSFERASE WBBK-RELATED"/>
    <property type="match status" value="1"/>
</dbReference>
<dbReference type="SUPFAM" id="SSF53756">
    <property type="entry name" value="UDP-Glycosyltransferase/glycogen phosphorylase"/>
    <property type="match status" value="1"/>
</dbReference>
<evidence type="ECO:0000259" key="2">
    <source>
        <dbReference type="Pfam" id="PF00534"/>
    </source>
</evidence>
<dbReference type="RefSeq" id="WP_039578787.1">
    <property type="nucleotide sequence ID" value="NZ_CP009122.1"/>
</dbReference>
<evidence type="ECO:0000313" key="3">
    <source>
        <dbReference type="EMBL" id="AJA11290.1"/>
    </source>
</evidence>
<dbReference type="GO" id="GO:0016757">
    <property type="term" value="F:glycosyltransferase activity"/>
    <property type="evidence" value="ECO:0007669"/>
    <property type="project" value="InterPro"/>
</dbReference>
<dbReference type="OrthoDB" id="9801609at2"/>
<accession>A0A0A7PMP3</accession>
<dbReference type="PANTHER" id="PTHR46401">
    <property type="entry name" value="GLYCOSYLTRANSFERASE WBBK-RELATED"/>
    <property type="match status" value="1"/>
</dbReference>
<keyword evidence="4" id="KW-1185">Reference proteome</keyword>
<organism evidence="3 4">
    <name type="scientific">Sphingopyxis fribergensis</name>
    <dbReference type="NCBI Taxonomy" id="1515612"/>
    <lineage>
        <taxon>Bacteria</taxon>
        <taxon>Pseudomonadati</taxon>
        <taxon>Pseudomonadota</taxon>
        <taxon>Alphaproteobacteria</taxon>
        <taxon>Sphingomonadales</taxon>
        <taxon>Sphingomonadaceae</taxon>
        <taxon>Sphingopyxis</taxon>
    </lineage>
</organism>
<dbReference type="HOGENOM" id="CLU_009583_27_2_5"/>
<reference evidence="3 4" key="1">
    <citation type="journal article" date="2015" name="Int. J. Syst. Evol. Microbiol.">
        <title>Description of Sphingopyxis fribergensis sp. nov. - a soil bacterium with the ability to degrade styrene and phenylacetic acid.</title>
        <authorList>
            <person name="Oelschlagel M."/>
            <person name="Ruckert C."/>
            <person name="Kalinowski J."/>
            <person name="Schmidt G."/>
            <person name="Schlomann M."/>
            <person name="Tischler D."/>
        </authorList>
    </citation>
    <scope>NUCLEOTIDE SEQUENCE [LARGE SCALE GENOMIC DNA]</scope>
    <source>
        <strain evidence="3 4">Kp5.2</strain>
    </source>
</reference>